<evidence type="ECO:0000313" key="2">
    <source>
        <dbReference type="Proteomes" id="UP001162992"/>
    </source>
</evidence>
<protein>
    <submittedName>
        <fullName evidence="1">Uncharacterized protein</fullName>
    </submittedName>
</protein>
<reference evidence="2" key="1">
    <citation type="journal article" date="2024" name="Proc. Natl. Acad. Sci. U.S.A.">
        <title>Extraordinary preservation of gene collinearity over three hundred million years revealed in homosporous lycophytes.</title>
        <authorList>
            <person name="Li C."/>
            <person name="Wickell D."/>
            <person name="Kuo L.Y."/>
            <person name="Chen X."/>
            <person name="Nie B."/>
            <person name="Liao X."/>
            <person name="Peng D."/>
            <person name="Ji J."/>
            <person name="Jenkins J."/>
            <person name="Williams M."/>
            <person name="Shu S."/>
            <person name="Plott C."/>
            <person name="Barry K."/>
            <person name="Rajasekar S."/>
            <person name="Grimwood J."/>
            <person name="Han X."/>
            <person name="Sun S."/>
            <person name="Hou Z."/>
            <person name="He W."/>
            <person name="Dai G."/>
            <person name="Sun C."/>
            <person name="Schmutz J."/>
            <person name="Leebens-Mack J.H."/>
            <person name="Li F.W."/>
            <person name="Wang L."/>
        </authorList>
    </citation>
    <scope>NUCLEOTIDE SEQUENCE [LARGE SCALE GENOMIC DNA]</scope>
    <source>
        <strain evidence="2">cv. PW_Plant_1</strain>
    </source>
</reference>
<comment type="caution">
    <text evidence="1">The sequence shown here is derived from an EMBL/GenBank/DDBJ whole genome shotgun (WGS) entry which is preliminary data.</text>
</comment>
<accession>A0ACC2BBE6</accession>
<organism evidence="1 2">
    <name type="scientific">Diphasiastrum complanatum</name>
    <name type="common">Issler's clubmoss</name>
    <name type="synonym">Lycopodium complanatum</name>
    <dbReference type="NCBI Taxonomy" id="34168"/>
    <lineage>
        <taxon>Eukaryota</taxon>
        <taxon>Viridiplantae</taxon>
        <taxon>Streptophyta</taxon>
        <taxon>Embryophyta</taxon>
        <taxon>Tracheophyta</taxon>
        <taxon>Lycopodiopsida</taxon>
        <taxon>Lycopodiales</taxon>
        <taxon>Lycopodiaceae</taxon>
        <taxon>Lycopodioideae</taxon>
        <taxon>Diphasiastrum</taxon>
    </lineage>
</organism>
<name>A0ACC2BBE6_DIPCM</name>
<dbReference type="EMBL" id="CM055107">
    <property type="protein sequence ID" value="KAJ7527085.1"/>
    <property type="molecule type" value="Genomic_DNA"/>
</dbReference>
<keyword evidence="2" id="KW-1185">Reference proteome</keyword>
<sequence>MASRRYVDLQLQQHTFIGALIAISLVLLVAGCTPVAAITGSIRVTNNIPDSIIMSCVSKHENLGLHVMKLNDSLELHFSAFPWTKYWCDFQWRGQQFHEITWTFSLEAISSNFDCHLETNGMYFRTGASGDKQFFQPWQ</sequence>
<dbReference type="Proteomes" id="UP001162992">
    <property type="component" value="Chromosome 16"/>
</dbReference>
<proteinExistence type="predicted"/>
<gene>
    <name evidence="1" type="ORF">O6H91_16G036000</name>
</gene>
<evidence type="ECO:0000313" key="1">
    <source>
        <dbReference type="EMBL" id="KAJ7527085.1"/>
    </source>
</evidence>